<reference evidence="2" key="1">
    <citation type="submission" date="2023-03" db="EMBL/GenBank/DDBJ databases">
        <title>Massive genome expansion in bonnet fungi (Mycena s.s.) driven by repeated elements and novel gene families across ecological guilds.</title>
        <authorList>
            <consortium name="Lawrence Berkeley National Laboratory"/>
            <person name="Harder C.B."/>
            <person name="Miyauchi S."/>
            <person name="Viragh M."/>
            <person name="Kuo A."/>
            <person name="Thoen E."/>
            <person name="Andreopoulos B."/>
            <person name="Lu D."/>
            <person name="Skrede I."/>
            <person name="Drula E."/>
            <person name="Henrissat B."/>
            <person name="Morin E."/>
            <person name="Kohler A."/>
            <person name="Barry K."/>
            <person name="LaButti K."/>
            <person name="Morin E."/>
            <person name="Salamov A."/>
            <person name="Lipzen A."/>
            <person name="Mereny Z."/>
            <person name="Hegedus B."/>
            <person name="Baldrian P."/>
            <person name="Stursova M."/>
            <person name="Weitz H."/>
            <person name="Taylor A."/>
            <person name="Grigoriev I.V."/>
            <person name="Nagy L.G."/>
            <person name="Martin F."/>
            <person name="Kauserud H."/>
        </authorList>
    </citation>
    <scope>NUCLEOTIDE SEQUENCE</scope>
    <source>
        <strain evidence="2">CBHHK182m</strain>
    </source>
</reference>
<feature type="compositionally biased region" description="Low complexity" evidence="1">
    <location>
        <begin position="14"/>
        <end position="30"/>
    </location>
</feature>
<comment type="caution">
    <text evidence="2">The sequence shown here is derived from an EMBL/GenBank/DDBJ whole genome shotgun (WGS) entry which is preliminary data.</text>
</comment>
<dbReference type="EMBL" id="JARKIB010000053">
    <property type="protein sequence ID" value="KAJ7754057.1"/>
    <property type="molecule type" value="Genomic_DNA"/>
</dbReference>
<evidence type="ECO:0000313" key="2">
    <source>
        <dbReference type="EMBL" id="KAJ7740084.1"/>
    </source>
</evidence>
<sequence length="138" mass="15230">MRKKRSRLARPATPLSCSPRPSRPSLHLCRAGPRQPAASSHRLSIPTTYTALLTTFLPTLSSSSPLVFVALYIPPRDLYPSPNDNSSRRGTTSRVPSCFPTVLGIAVNARAPTVRHTQSVVVEYCYTKTIVCMHLWDP</sequence>
<evidence type="ECO:0000256" key="1">
    <source>
        <dbReference type="SAM" id="MobiDB-lite"/>
    </source>
</evidence>
<dbReference type="EMBL" id="JARKIB010000104">
    <property type="protein sequence ID" value="KAJ7740084.1"/>
    <property type="molecule type" value="Genomic_DNA"/>
</dbReference>
<keyword evidence="4" id="KW-1185">Reference proteome</keyword>
<proteinExistence type="predicted"/>
<gene>
    <name evidence="3" type="ORF">B0H16DRAFT_1722862</name>
    <name evidence="2" type="ORF">B0H16DRAFT_1729114</name>
</gene>
<evidence type="ECO:0000313" key="3">
    <source>
        <dbReference type="EMBL" id="KAJ7754057.1"/>
    </source>
</evidence>
<protein>
    <submittedName>
        <fullName evidence="2">Uncharacterized protein</fullName>
    </submittedName>
</protein>
<dbReference type="AlphaFoldDB" id="A0AAD7MZN3"/>
<accession>A0AAD7MZN3</accession>
<name>A0AAD7MZN3_9AGAR</name>
<evidence type="ECO:0000313" key="4">
    <source>
        <dbReference type="Proteomes" id="UP001215598"/>
    </source>
</evidence>
<dbReference type="Proteomes" id="UP001215598">
    <property type="component" value="Unassembled WGS sequence"/>
</dbReference>
<feature type="region of interest" description="Disordered" evidence="1">
    <location>
        <begin position="1"/>
        <end position="41"/>
    </location>
</feature>
<organism evidence="2 4">
    <name type="scientific">Mycena metata</name>
    <dbReference type="NCBI Taxonomy" id="1033252"/>
    <lineage>
        <taxon>Eukaryota</taxon>
        <taxon>Fungi</taxon>
        <taxon>Dikarya</taxon>
        <taxon>Basidiomycota</taxon>
        <taxon>Agaricomycotina</taxon>
        <taxon>Agaricomycetes</taxon>
        <taxon>Agaricomycetidae</taxon>
        <taxon>Agaricales</taxon>
        <taxon>Marasmiineae</taxon>
        <taxon>Mycenaceae</taxon>
        <taxon>Mycena</taxon>
    </lineage>
</organism>